<evidence type="ECO:0000256" key="2">
    <source>
        <dbReference type="ARBA" id="ARBA00004613"/>
    </source>
</evidence>
<sequence length="240" mass="27010">MFILILDCCLDPHLINSGRALSASCLLLLAPGTRQVKWPCIRNSVDSSRPMLITTTSMADQHQIYKLFDVDKRGPQRQGMVTINKSDTVGDLQHKIQAFPRYKDVDPSDLKLFQVDVLDTEDLEQELAKKITALGRPLRPTRLKIPYILSCAWNPSRVQRKREDSPSAEDPETNRRKNLANLAKANLSPPSCSVKKMLAQYQSCIDINLPTADPETIPISLLHEVFGTFLDSYQTHQPTA</sequence>
<evidence type="ECO:0000259" key="4">
    <source>
        <dbReference type="Pfam" id="PF20147"/>
    </source>
</evidence>
<dbReference type="InParanoid" id="G4TFN1"/>
<feature type="domain" description="Crinkler effector protein N-terminal" evidence="4">
    <location>
        <begin position="80"/>
        <end position="139"/>
    </location>
</feature>
<comment type="subcellular location">
    <subcellularLocation>
        <location evidence="1">Host cell</location>
    </subcellularLocation>
    <subcellularLocation>
        <location evidence="2">Secreted</location>
    </subcellularLocation>
</comment>
<name>G4TFN1_SERID</name>
<dbReference type="InterPro" id="IPR045379">
    <property type="entry name" value="Crinkler_N"/>
</dbReference>
<dbReference type="GO" id="GO:0043657">
    <property type="term" value="C:host cell"/>
    <property type="evidence" value="ECO:0007669"/>
    <property type="project" value="UniProtKB-SubCell"/>
</dbReference>
<dbReference type="Pfam" id="PF20147">
    <property type="entry name" value="Crinkler"/>
    <property type="match status" value="1"/>
</dbReference>
<evidence type="ECO:0000313" key="6">
    <source>
        <dbReference type="Proteomes" id="UP000007148"/>
    </source>
</evidence>
<evidence type="ECO:0000256" key="1">
    <source>
        <dbReference type="ARBA" id="ARBA00004340"/>
    </source>
</evidence>
<dbReference type="EMBL" id="CAFZ01000073">
    <property type="protein sequence ID" value="CCA70124.1"/>
    <property type="molecule type" value="Genomic_DNA"/>
</dbReference>
<keyword evidence="6" id="KW-1185">Reference proteome</keyword>
<gene>
    <name evidence="5" type="ORF">PIIN_04063</name>
</gene>
<organism evidence="5 6">
    <name type="scientific">Serendipita indica (strain DSM 11827)</name>
    <name type="common">Root endophyte fungus</name>
    <name type="synonym">Piriformospora indica</name>
    <dbReference type="NCBI Taxonomy" id="1109443"/>
    <lineage>
        <taxon>Eukaryota</taxon>
        <taxon>Fungi</taxon>
        <taxon>Dikarya</taxon>
        <taxon>Basidiomycota</taxon>
        <taxon>Agaricomycotina</taxon>
        <taxon>Agaricomycetes</taxon>
        <taxon>Sebacinales</taxon>
        <taxon>Serendipitaceae</taxon>
        <taxon>Serendipita</taxon>
    </lineage>
</organism>
<evidence type="ECO:0000313" key="5">
    <source>
        <dbReference type="EMBL" id="CCA70124.1"/>
    </source>
</evidence>
<dbReference type="Proteomes" id="UP000007148">
    <property type="component" value="Unassembled WGS sequence"/>
</dbReference>
<accession>G4TFN1</accession>
<dbReference type="OrthoDB" id="2427869at2759"/>
<reference evidence="5 6" key="1">
    <citation type="journal article" date="2011" name="PLoS Pathog.">
        <title>Endophytic Life Strategies Decoded by Genome and Transcriptome Analyses of the Mutualistic Root Symbiont Piriformospora indica.</title>
        <authorList>
            <person name="Zuccaro A."/>
            <person name="Lahrmann U."/>
            <person name="Guldener U."/>
            <person name="Langen G."/>
            <person name="Pfiffi S."/>
            <person name="Biedenkopf D."/>
            <person name="Wong P."/>
            <person name="Samans B."/>
            <person name="Grimm C."/>
            <person name="Basiewicz M."/>
            <person name="Murat C."/>
            <person name="Martin F."/>
            <person name="Kogel K.H."/>
        </authorList>
    </citation>
    <scope>NUCLEOTIDE SEQUENCE [LARGE SCALE GENOMIC DNA]</scope>
    <source>
        <strain evidence="5 6">DSM 11827</strain>
    </source>
</reference>
<protein>
    <recommendedName>
        <fullName evidence="4">Crinkler effector protein N-terminal domain-containing protein</fullName>
    </recommendedName>
</protein>
<comment type="caution">
    <text evidence="5">The sequence shown here is derived from an EMBL/GenBank/DDBJ whole genome shotgun (WGS) entry which is preliminary data.</text>
</comment>
<keyword evidence="3" id="KW-0964">Secreted</keyword>
<dbReference type="AlphaFoldDB" id="G4TFN1"/>
<dbReference type="HOGENOM" id="CLU_1156787_0_0_1"/>
<evidence type="ECO:0000256" key="3">
    <source>
        <dbReference type="ARBA" id="ARBA00022525"/>
    </source>
</evidence>
<proteinExistence type="predicted"/>
<dbReference type="GO" id="GO:0005576">
    <property type="term" value="C:extracellular region"/>
    <property type="evidence" value="ECO:0007669"/>
    <property type="project" value="UniProtKB-SubCell"/>
</dbReference>